<reference evidence="3 4" key="1">
    <citation type="submission" date="2018-01" db="EMBL/GenBank/DDBJ databases">
        <title>Complete genome sequence of Flavivirga eckloniae ECD14 isolated from seaweed Ecklonia cava.</title>
        <authorList>
            <person name="Lee J.H."/>
            <person name="Baik K.S."/>
            <person name="Seong C.N."/>
        </authorList>
    </citation>
    <scope>NUCLEOTIDE SEQUENCE [LARGE SCALE GENOMIC DNA]</scope>
    <source>
        <strain evidence="3 4">ECD14</strain>
    </source>
</reference>
<dbReference type="AlphaFoldDB" id="A0A2K9PQH9"/>
<evidence type="ECO:0000256" key="2">
    <source>
        <dbReference type="SAM" id="SignalP"/>
    </source>
</evidence>
<feature type="signal peptide" evidence="2">
    <location>
        <begin position="1"/>
        <end position="20"/>
    </location>
</feature>
<dbReference type="OrthoDB" id="9808953at2"/>
<dbReference type="EMBL" id="CP025791">
    <property type="protein sequence ID" value="AUP78827.1"/>
    <property type="molecule type" value="Genomic_DNA"/>
</dbReference>
<dbReference type="KEGG" id="fek:C1H87_08985"/>
<feature type="chain" id="PRO_5015005102" description="Peptidase S74 domain-containing protein" evidence="2">
    <location>
        <begin position="21"/>
        <end position="306"/>
    </location>
</feature>
<sequence length="306" mass="34960">MNKRFLIFCFSLCATLFLNAQDNYNKKYNLGPSSSGKWYKLFEIDLTGNGNYNSVNIALDFNYVNTWIKYNSSAFIRLREGPTSSESDWQNNVIGIKQAVLKLKKTGLKTYELWGYSNGGHGHMSFECSVTKEANLIFTIPGATSLVPDVNLYEDVPYKREWYFTSGDFIINNGNVGIGTSNPDMKLAVKGKIHAEEVKIDLNVPAPDYVFKEGYNLISIKELEKFIKENSHLPEIPSAKEFEENGIMQAEMDMNLLKKIEELTLYVIEQEKSLENKDLMIKTLEEKLELQEARLRKIEALLVSEN</sequence>
<feature type="coiled-coil region" evidence="1">
    <location>
        <begin position="267"/>
        <end position="301"/>
    </location>
</feature>
<evidence type="ECO:0000313" key="3">
    <source>
        <dbReference type="EMBL" id="AUP78827.1"/>
    </source>
</evidence>
<keyword evidence="4" id="KW-1185">Reference proteome</keyword>
<proteinExistence type="predicted"/>
<name>A0A2K9PQH9_9FLAO</name>
<evidence type="ECO:0000313" key="4">
    <source>
        <dbReference type="Proteomes" id="UP000235826"/>
    </source>
</evidence>
<dbReference type="Proteomes" id="UP000235826">
    <property type="component" value="Chromosome"/>
</dbReference>
<accession>A0A2K9PQH9</accession>
<gene>
    <name evidence="3" type="ORF">C1H87_08985</name>
</gene>
<organism evidence="3 4">
    <name type="scientific">Flavivirga eckloniae</name>
    <dbReference type="NCBI Taxonomy" id="1803846"/>
    <lineage>
        <taxon>Bacteria</taxon>
        <taxon>Pseudomonadati</taxon>
        <taxon>Bacteroidota</taxon>
        <taxon>Flavobacteriia</taxon>
        <taxon>Flavobacteriales</taxon>
        <taxon>Flavobacteriaceae</taxon>
        <taxon>Flavivirga</taxon>
    </lineage>
</organism>
<dbReference type="RefSeq" id="WP_102755482.1">
    <property type="nucleotide sequence ID" value="NZ_CP025791.1"/>
</dbReference>
<keyword evidence="2" id="KW-0732">Signal</keyword>
<protein>
    <recommendedName>
        <fullName evidence="5">Peptidase S74 domain-containing protein</fullName>
    </recommendedName>
</protein>
<evidence type="ECO:0000256" key="1">
    <source>
        <dbReference type="SAM" id="Coils"/>
    </source>
</evidence>
<evidence type="ECO:0008006" key="5">
    <source>
        <dbReference type="Google" id="ProtNLM"/>
    </source>
</evidence>
<keyword evidence="1" id="KW-0175">Coiled coil</keyword>